<reference evidence="2 3" key="1">
    <citation type="journal article" date="2015" name="Nature">
        <title>rRNA introns, odd ribosomes, and small enigmatic genomes across a large radiation of phyla.</title>
        <authorList>
            <person name="Brown C.T."/>
            <person name="Hug L.A."/>
            <person name="Thomas B.C."/>
            <person name="Sharon I."/>
            <person name="Castelle C.J."/>
            <person name="Singh A."/>
            <person name="Wilkins M.J."/>
            <person name="Williams K.H."/>
            <person name="Banfield J.F."/>
        </authorList>
    </citation>
    <scope>NUCLEOTIDE SEQUENCE [LARGE SCALE GENOMIC DNA]</scope>
</reference>
<keyword evidence="1" id="KW-1133">Transmembrane helix</keyword>
<dbReference type="AlphaFoldDB" id="A0A0G1UCE8"/>
<feature type="transmembrane region" description="Helical" evidence="1">
    <location>
        <begin position="61"/>
        <end position="82"/>
    </location>
</feature>
<evidence type="ECO:0000256" key="1">
    <source>
        <dbReference type="SAM" id="Phobius"/>
    </source>
</evidence>
<keyword evidence="1" id="KW-0812">Transmembrane</keyword>
<proteinExistence type="predicted"/>
<dbReference type="Pfam" id="PF18926">
    <property type="entry name" value="DUF5676"/>
    <property type="match status" value="1"/>
</dbReference>
<dbReference type="InterPro" id="IPR044020">
    <property type="entry name" value="DUF5676"/>
</dbReference>
<keyword evidence="1" id="KW-0472">Membrane</keyword>
<evidence type="ECO:0000313" key="3">
    <source>
        <dbReference type="Proteomes" id="UP000034956"/>
    </source>
</evidence>
<organism evidence="2 3">
    <name type="scientific">Candidatus Jorgensenbacteria bacterium GW2011_GWA1_48_11</name>
    <dbReference type="NCBI Taxonomy" id="1618660"/>
    <lineage>
        <taxon>Bacteria</taxon>
        <taxon>Candidatus Joergenseniibacteriota</taxon>
    </lineage>
</organism>
<protein>
    <submittedName>
        <fullName evidence="2">Uncharacterized protein</fullName>
    </submittedName>
</protein>
<dbReference type="EMBL" id="LCPF01000001">
    <property type="protein sequence ID" value="KKU91789.1"/>
    <property type="molecule type" value="Genomic_DNA"/>
</dbReference>
<name>A0A0G1UCE8_9BACT</name>
<evidence type="ECO:0000313" key="2">
    <source>
        <dbReference type="EMBL" id="KKU91789.1"/>
    </source>
</evidence>
<accession>A0A0G1UCE8</accession>
<gene>
    <name evidence="2" type="ORF">UY23_C0001G0395</name>
</gene>
<dbReference type="Proteomes" id="UP000034956">
    <property type="component" value="Unassembled WGS sequence"/>
</dbReference>
<feature type="transmembrane region" description="Helical" evidence="1">
    <location>
        <begin position="12"/>
        <end position="35"/>
    </location>
</feature>
<comment type="caution">
    <text evidence="2">The sequence shown here is derived from an EMBL/GenBank/DDBJ whole genome shotgun (WGS) entry which is preliminary data.</text>
</comment>
<sequence>MYCKNMELNKKRFALAATEVIGVWYVICALLVAIVPDLAMKLFSWMVHLVNLQAGVSFPEAIYGFLEVVILTYATAYIFAWLHNRSITK</sequence>